<keyword evidence="1 3" id="KW-0820">tRNA-binding</keyword>
<sequence length="449" mass="48801">MSIEALTEAFNKSLSLGAKPEFEGQQPELTELQKAEQHQWLTLSSRFPESLEQVNEGLKERTTLCNTPELTVADAVVFGRVLPLAKEWDVERVRGLRHIVRWADYVQNKLDLPADARLKVDVNLDAPREFKAKPEKKKKAEAQPQAQPQQQPQQKEAAAGAEGADAARKEKKEKKKKEKKPAAPPAEAAPVTPGMVDLRVGHIEKAIKHPDADSLYVSTIHMGDEDGPRQVCSGLVKYYPLEALQDRMVVVVANLKPVNMRGIKSCGMVLCASNDENVEFVNPPAGAKAGDKVFFEGFDIEPERQLNPKKKIWETVQPHFTTDDSLNVVYRKEGEPDRKLVTKAGDVCKSASLTNAQWFSGGTPPDPLGSLREVMVSGFMFGEASQSLGGAGGWPPANPNPGAASWGTPPDPPGSLREVMGSVNVKMSNGSVTFFLLVEASQSHGGAGG</sequence>
<evidence type="ECO:0000256" key="2">
    <source>
        <dbReference type="ARBA" id="ARBA00022884"/>
    </source>
</evidence>
<feature type="compositionally biased region" description="Low complexity" evidence="4">
    <location>
        <begin position="142"/>
        <end position="164"/>
    </location>
</feature>
<feature type="region of interest" description="Disordered" evidence="4">
    <location>
        <begin position="127"/>
        <end position="194"/>
    </location>
</feature>
<accession>A0A642V9A8</accession>
<dbReference type="CDD" id="cd02799">
    <property type="entry name" value="tRNA_bind_EMAP-II_like"/>
    <property type="match status" value="1"/>
</dbReference>
<dbReference type="SUPFAM" id="SSF47616">
    <property type="entry name" value="GST C-terminal domain-like"/>
    <property type="match status" value="1"/>
</dbReference>
<feature type="domain" description="TRNA-binding" evidence="5">
    <location>
        <begin position="192"/>
        <end position="294"/>
    </location>
</feature>
<dbReference type="GO" id="GO:0017102">
    <property type="term" value="C:methionyl glutamyl tRNA synthetase complex"/>
    <property type="evidence" value="ECO:0007669"/>
    <property type="project" value="TreeGrafter"/>
</dbReference>
<dbReference type="EMBL" id="SWFS01000106">
    <property type="protein sequence ID" value="KAA8916353.1"/>
    <property type="molecule type" value="Genomic_DNA"/>
</dbReference>
<organism evidence="6 7">
    <name type="scientific">Trichomonascus ciferrii</name>
    <dbReference type="NCBI Taxonomy" id="44093"/>
    <lineage>
        <taxon>Eukaryota</taxon>
        <taxon>Fungi</taxon>
        <taxon>Dikarya</taxon>
        <taxon>Ascomycota</taxon>
        <taxon>Saccharomycotina</taxon>
        <taxon>Dipodascomycetes</taxon>
        <taxon>Dipodascales</taxon>
        <taxon>Trichomonascaceae</taxon>
        <taxon>Trichomonascus</taxon>
        <taxon>Trichomonascus ciferrii complex</taxon>
    </lineage>
</organism>
<proteinExistence type="predicted"/>
<evidence type="ECO:0000259" key="5">
    <source>
        <dbReference type="PROSITE" id="PS50886"/>
    </source>
</evidence>
<feature type="region of interest" description="Disordered" evidence="4">
    <location>
        <begin position="387"/>
        <end position="412"/>
    </location>
</feature>
<dbReference type="SUPFAM" id="SSF50249">
    <property type="entry name" value="Nucleic acid-binding proteins"/>
    <property type="match status" value="1"/>
</dbReference>
<evidence type="ECO:0000313" key="6">
    <source>
        <dbReference type="EMBL" id="KAA8916353.1"/>
    </source>
</evidence>
<name>A0A642V9A8_9ASCO</name>
<dbReference type="InterPro" id="IPR012340">
    <property type="entry name" value="NA-bd_OB-fold"/>
</dbReference>
<dbReference type="AlphaFoldDB" id="A0A642V9A8"/>
<dbReference type="Gene3D" id="2.40.50.140">
    <property type="entry name" value="Nucleic acid-binding proteins"/>
    <property type="match status" value="1"/>
</dbReference>
<dbReference type="PROSITE" id="PS50886">
    <property type="entry name" value="TRBD"/>
    <property type="match status" value="1"/>
</dbReference>
<dbReference type="PANTHER" id="PTHR11586:SF33">
    <property type="entry name" value="AMINOACYL TRNA SYNTHASE COMPLEX-INTERACTING MULTIFUNCTIONAL PROTEIN 1"/>
    <property type="match status" value="1"/>
</dbReference>
<dbReference type="InterPro" id="IPR051270">
    <property type="entry name" value="Tyrosine-tRNA_ligase_regulator"/>
</dbReference>
<protein>
    <recommendedName>
        <fullName evidence="5">tRNA-binding domain-containing protein</fullName>
    </recommendedName>
</protein>
<dbReference type="VEuPathDB" id="FungiDB:TRICI_001496"/>
<dbReference type="Pfam" id="PF01588">
    <property type="entry name" value="tRNA_bind"/>
    <property type="match status" value="1"/>
</dbReference>
<keyword evidence="2 3" id="KW-0694">RNA-binding</keyword>
<dbReference type="InterPro" id="IPR036282">
    <property type="entry name" value="Glutathione-S-Trfase_C_sf"/>
</dbReference>
<feature type="compositionally biased region" description="Basic and acidic residues" evidence="4">
    <location>
        <begin position="127"/>
        <end position="141"/>
    </location>
</feature>
<dbReference type="Proteomes" id="UP000761534">
    <property type="component" value="Unassembled WGS sequence"/>
</dbReference>
<gene>
    <name evidence="6" type="ORF">TRICI_001496</name>
</gene>
<keyword evidence="7" id="KW-1185">Reference proteome</keyword>
<dbReference type="FunFam" id="2.40.50.140:FF:000199">
    <property type="entry name" value="tRNA-aminoacylation cofactor ARC1"/>
    <property type="match status" value="1"/>
</dbReference>
<dbReference type="Gene3D" id="1.20.1050.10">
    <property type="match status" value="1"/>
</dbReference>
<dbReference type="PANTHER" id="PTHR11586">
    <property type="entry name" value="TRNA-AMINOACYLATION COFACTOR ARC1 FAMILY MEMBER"/>
    <property type="match status" value="1"/>
</dbReference>
<dbReference type="CDD" id="cd10304">
    <property type="entry name" value="GST_C_Arc1p_N_like"/>
    <property type="match status" value="1"/>
</dbReference>
<evidence type="ECO:0000256" key="4">
    <source>
        <dbReference type="SAM" id="MobiDB-lite"/>
    </source>
</evidence>
<evidence type="ECO:0000256" key="1">
    <source>
        <dbReference type="ARBA" id="ARBA00022555"/>
    </source>
</evidence>
<reference evidence="6" key="1">
    <citation type="journal article" date="2019" name="G3 (Bethesda)">
        <title>Genome Assemblies of Two Rare Opportunistic Yeast Pathogens: Diutina rugosa (syn. Candida rugosa) and Trichomonascus ciferrii (syn. Candida ciferrii).</title>
        <authorList>
            <person name="Mixao V."/>
            <person name="Saus E."/>
            <person name="Hansen A.P."/>
            <person name="Lass-Florl C."/>
            <person name="Gabaldon T."/>
        </authorList>
    </citation>
    <scope>NUCLEOTIDE SEQUENCE</scope>
    <source>
        <strain evidence="6">CBS 4856</strain>
    </source>
</reference>
<dbReference type="Pfam" id="PF21972">
    <property type="entry name" value="Arc1p_N_like"/>
    <property type="match status" value="1"/>
</dbReference>
<dbReference type="InterPro" id="IPR053836">
    <property type="entry name" value="Arc1-like_N"/>
</dbReference>
<evidence type="ECO:0000256" key="3">
    <source>
        <dbReference type="PROSITE-ProRule" id="PRU00209"/>
    </source>
</evidence>
<dbReference type="OrthoDB" id="19141at2759"/>
<dbReference type="InterPro" id="IPR002547">
    <property type="entry name" value="tRNA-bd_dom"/>
</dbReference>
<evidence type="ECO:0000313" key="7">
    <source>
        <dbReference type="Proteomes" id="UP000761534"/>
    </source>
</evidence>
<dbReference type="GO" id="GO:0000049">
    <property type="term" value="F:tRNA binding"/>
    <property type="evidence" value="ECO:0007669"/>
    <property type="project" value="UniProtKB-UniRule"/>
</dbReference>
<comment type="caution">
    <text evidence="6">The sequence shown here is derived from an EMBL/GenBank/DDBJ whole genome shotgun (WGS) entry which is preliminary data.</text>
</comment>